<dbReference type="AlphaFoldDB" id="A0A193QK99"/>
<reference evidence="1 2" key="1">
    <citation type="submission" date="2015-05" db="EMBL/GenBank/DDBJ databases">
        <authorList>
            <person name="Goodhead I."/>
        </authorList>
    </citation>
    <scope>NUCLEOTIDE SEQUENCE [LARGE SCALE GENOMIC DNA]</scope>
    <source>
        <strain evidence="2">morsitans</strain>
    </source>
</reference>
<protein>
    <submittedName>
        <fullName evidence="1">Uncharacterized protein</fullName>
    </submittedName>
</protein>
<accession>A0A193QK99</accession>
<gene>
    <name evidence="1" type="ORF">SGGMMB4_03444</name>
</gene>
<sequence>MTLPTSTLATPIIKTSAFEPTSKIIINYTVIPPLNDSRLITPSPIANISSTSPKHHVIIHRDRIEEQVRYDLLWENDKINDPAIKLYLDNIINRRLANFLDINDTVYGTKVVNCFSDLLHDLTVILTGRISTEEDFTSSKRLTDKVVSYYAKLKTHKSIDYGYVHLKVLNDAYKTRHLNTTTNTLSAFNPQTLYKHLSDTIKDERLHVFLKNFNVAPHLANLTLGSRNELTHMKLVDNLANNILSKNIPKDPVKVIEILRYLFSMRNVFERSPLVKVMQQALYEKLNLCEAYISISVDLSHF</sequence>
<proteinExistence type="predicted"/>
<name>A0A193QK99_SODGM</name>
<evidence type="ECO:0000313" key="1">
    <source>
        <dbReference type="EMBL" id="CRL45596.1"/>
    </source>
</evidence>
<organism evidence="1 2">
    <name type="scientific">Sodalis glossinidius (strain morsitans)</name>
    <dbReference type="NCBI Taxonomy" id="343509"/>
    <lineage>
        <taxon>Bacteria</taxon>
        <taxon>Pseudomonadati</taxon>
        <taxon>Pseudomonadota</taxon>
        <taxon>Gammaproteobacteria</taxon>
        <taxon>Enterobacterales</taxon>
        <taxon>Bruguierivoracaceae</taxon>
        <taxon>Sodalis</taxon>
    </lineage>
</organism>
<dbReference type="Proteomes" id="UP000245838">
    <property type="component" value="Chromosome sggmmb4_Chromosome"/>
</dbReference>
<dbReference type="RefSeq" id="WP_166506688.1">
    <property type="nucleotide sequence ID" value="NZ_LN854557.1"/>
</dbReference>
<evidence type="ECO:0000313" key="2">
    <source>
        <dbReference type="Proteomes" id="UP000245838"/>
    </source>
</evidence>
<dbReference type="EMBL" id="LN854557">
    <property type="protein sequence ID" value="CRL45596.1"/>
    <property type="molecule type" value="Genomic_DNA"/>
</dbReference>